<dbReference type="KEGG" id="cts:Ctha_2374"/>
<dbReference type="InterPro" id="IPR026444">
    <property type="entry name" value="Secre_tail"/>
</dbReference>
<feature type="signal peptide" evidence="1">
    <location>
        <begin position="1"/>
        <end position="23"/>
    </location>
</feature>
<sequence length="863" mass="94585">MKKLVSFFGVLLSCLLFSAALRAQSPGDLIITEFMADPAGTSDTDGEYVELYNTTSSDIDISGWAIKDTSSNNHTIDAANGLTIVPAGGFLVLGKSDSLYNHRDYEVTSSFSLGNTADQIVLENGSGEVICRIDYTDGDKFGSGVAHELNHVANHLSGVTNDSDYVAATDSLFGSDKGSPGAAGNTIITGSEASLSSEMEMRILATVGGYGDLHNIAGVSDSATDGFDPDFDMPEPAAPPQAHIQLYFLHPEWSHPSGENFTYDVRSASGLDSVAKSWAFEVSTNVTGSDIQLQFQEFDIPAGYGLRLIDKELDSLVNLRDTLIYEYTNDALRRFELAIGDLTPPSVALSYPSGGETFYHSDSISISWTATDASDLRSHVLYYATASDSGNFVFIDEVLGTSSSYEWAVPKYLLGQVQIKLVTTDSMFNQQEIVSDYFAIQGRYTFNAGWSLISAPYLPNDNSINSVIGNYTSNYYYIYDYDRSEGYIPFESMYNGKGYWLFTPDTITVSMDGELVVDSAVVPLALGWNMIGNALNEEVPSEKLYLKRDGNIYDFLAAADSGWVSASFYAFSAGDLGYTNPDTLAPWLGYWCAALDSNLALIFRASSKEESGSTPLNFAVATESGWQKTLYVKSGEDADMISVFGVHPNASDDFDARHDAPEPPATPSSKNAISLYFTHENWNSLLGSKYNKDIRSPLAVGETKTWQFSIAQEGDIQLAWDEISMDDYEFILRDLVDSSSIDMATKNSYRYVSGEALRSFEIAVTKLEAVEEKDAVPSQYELQQNYPNPFNPSTTIAFTMKKASQATLQIYDLLGRVVFRKQINAVQGLNAFQFNAAGLSSGVYFYQLRTDGFSDTKKMMLLK</sequence>
<dbReference type="PROSITE" id="PS51841">
    <property type="entry name" value="LTD"/>
    <property type="match status" value="1"/>
</dbReference>
<dbReference type="AlphaFoldDB" id="B3QX14"/>
<dbReference type="OrthoDB" id="1056765at2"/>
<gene>
    <name evidence="3" type="ordered locus">Ctha_2374</name>
</gene>
<feature type="domain" description="LTD" evidence="2">
    <location>
        <begin position="17"/>
        <end position="137"/>
    </location>
</feature>
<dbReference type="InterPro" id="IPR013783">
    <property type="entry name" value="Ig-like_fold"/>
</dbReference>
<evidence type="ECO:0000259" key="2">
    <source>
        <dbReference type="PROSITE" id="PS51841"/>
    </source>
</evidence>
<dbReference type="RefSeq" id="WP_012500906.1">
    <property type="nucleotide sequence ID" value="NC_011026.1"/>
</dbReference>
<dbReference type="InterPro" id="IPR001322">
    <property type="entry name" value="Lamin_tail_dom"/>
</dbReference>
<evidence type="ECO:0000313" key="3">
    <source>
        <dbReference type="EMBL" id="ACF14824.1"/>
    </source>
</evidence>
<dbReference type="eggNOG" id="COG4932">
    <property type="taxonomic scope" value="Bacteria"/>
</dbReference>
<protein>
    <recommendedName>
        <fullName evidence="2">LTD domain-containing protein</fullName>
    </recommendedName>
</protein>
<dbReference type="Proteomes" id="UP000001208">
    <property type="component" value="Chromosome"/>
</dbReference>
<dbReference type="eggNOG" id="COG1404">
    <property type="taxonomic scope" value="Bacteria"/>
</dbReference>
<name>B3QX14_CHLT3</name>
<keyword evidence="1" id="KW-0732">Signal</keyword>
<proteinExistence type="predicted"/>
<dbReference type="Pfam" id="PF18962">
    <property type="entry name" value="Por_Secre_tail"/>
    <property type="match status" value="1"/>
</dbReference>
<dbReference type="EMBL" id="CP001100">
    <property type="protein sequence ID" value="ACF14824.1"/>
    <property type="molecule type" value="Genomic_DNA"/>
</dbReference>
<dbReference type="Pfam" id="PF00932">
    <property type="entry name" value="LTD"/>
    <property type="match status" value="1"/>
</dbReference>
<dbReference type="HOGENOM" id="CLU_331700_0_0_10"/>
<reference evidence="3 4" key="1">
    <citation type="submission" date="2008-06" db="EMBL/GenBank/DDBJ databases">
        <title>Complete sequence of Chloroherpeton thalassium ATCC 35110.</title>
        <authorList>
            <consortium name="US DOE Joint Genome Institute"/>
            <person name="Lucas S."/>
            <person name="Copeland A."/>
            <person name="Lapidus A."/>
            <person name="Glavina del Rio T."/>
            <person name="Dalin E."/>
            <person name="Tice H."/>
            <person name="Bruce D."/>
            <person name="Goodwin L."/>
            <person name="Pitluck S."/>
            <person name="Schmutz J."/>
            <person name="Larimer F."/>
            <person name="Land M."/>
            <person name="Hauser L."/>
            <person name="Kyrpides N."/>
            <person name="Mikhailova N."/>
            <person name="Liu Z."/>
            <person name="Li T."/>
            <person name="Zhao F."/>
            <person name="Overmann J."/>
            <person name="Bryant D.A."/>
            <person name="Richardson P."/>
        </authorList>
    </citation>
    <scope>NUCLEOTIDE SEQUENCE [LARGE SCALE GENOMIC DNA]</scope>
    <source>
        <strain evidence="4">ATCC 35110 / GB-78</strain>
    </source>
</reference>
<dbReference type="SUPFAM" id="SSF74853">
    <property type="entry name" value="Lamin A/C globular tail domain"/>
    <property type="match status" value="1"/>
</dbReference>
<evidence type="ECO:0000256" key="1">
    <source>
        <dbReference type="SAM" id="SignalP"/>
    </source>
</evidence>
<organism evidence="3 4">
    <name type="scientific">Chloroherpeton thalassium (strain ATCC 35110 / GB-78)</name>
    <dbReference type="NCBI Taxonomy" id="517418"/>
    <lineage>
        <taxon>Bacteria</taxon>
        <taxon>Pseudomonadati</taxon>
        <taxon>Chlorobiota</taxon>
        <taxon>Chlorobiia</taxon>
        <taxon>Chlorobiales</taxon>
        <taxon>Chloroherpetonaceae</taxon>
        <taxon>Chloroherpeton</taxon>
    </lineage>
</organism>
<dbReference type="Gene3D" id="2.60.40.10">
    <property type="entry name" value="Immunoglobulins"/>
    <property type="match status" value="1"/>
</dbReference>
<accession>B3QX14</accession>
<feature type="chain" id="PRO_5002797737" description="LTD domain-containing protein" evidence="1">
    <location>
        <begin position="24"/>
        <end position="863"/>
    </location>
</feature>
<keyword evidence="4" id="KW-1185">Reference proteome</keyword>
<dbReference type="STRING" id="517418.Ctha_2374"/>
<dbReference type="Gene3D" id="2.60.40.1260">
    <property type="entry name" value="Lamin Tail domain"/>
    <property type="match status" value="1"/>
</dbReference>
<dbReference type="InterPro" id="IPR036415">
    <property type="entry name" value="Lamin_tail_dom_sf"/>
</dbReference>
<evidence type="ECO:0000313" key="4">
    <source>
        <dbReference type="Proteomes" id="UP000001208"/>
    </source>
</evidence>
<dbReference type="NCBIfam" id="TIGR04183">
    <property type="entry name" value="Por_Secre_tail"/>
    <property type="match status" value="1"/>
</dbReference>